<dbReference type="InterPro" id="IPR036097">
    <property type="entry name" value="HisK_dim/P_sf"/>
</dbReference>
<dbReference type="PRINTS" id="PR00344">
    <property type="entry name" value="BCTRLSENSOR"/>
</dbReference>
<dbReference type="Gene3D" id="3.40.50.2300">
    <property type="match status" value="1"/>
</dbReference>
<feature type="modified residue" description="4-aspartylphosphate" evidence="6">
    <location>
        <position position="674"/>
    </location>
</feature>
<evidence type="ECO:0000313" key="12">
    <source>
        <dbReference type="Proteomes" id="UP001611383"/>
    </source>
</evidence>
<dbReference type="InterPro" id="IPR036890">
    <property type="entry name" value="HATPase_C_sf"/>
</dbReference>
<dbReference type="SMART" id="SM00065">
    <property type="entry name" value="GAF"/>
    <property type="match status" value="1"/>
</dbReference>
<dbReference type="InterPro" id="IPR003594">
    <property type="entry name" value="HATPase_dom"/>
</dbReference>
<dbReference type="Pfam" id="PF00512">
    <property type="entry name" value="HisKA"/>
    <property type="match status" value="2"/>
</dbReference>
<organism evidence="11 12">
    <name type="scientific">Archangium minus</name>
    <dbReference type="NCBI Taxonomy" id="83450"/>
    <lineage>
        <taxon>Bacteria</taxon>
        <taxon>Pseudomonadati</taxon>
        <taxon>Myxococcota</taxon>
        <taxon>Myxococcia</taxon>
        <taxon>Myxococcales</taxon>
        <taxon>Cystobacterineae</taxon>
        <taxon>Archangiaceae</taxon>
        <taxon>Archangium</taxon>
    </lineage>
</organism>
<keyword evidence="3 6" id="KW-0597">Phosphoprotein</keyword>
<dbReference type="SMART" id="SM00388">
    <property type="entry name" value="HisKA"/>
    <property type="match status" value="2"/>
</dbReference>
<comment type="catalytic activity">
    <reaction evidence="1">
        <text>ATP + protein L-histidine = ADP + protein N-phospho-L-histidine.</text>
        <dbReference type="EC" id="2.7.13.3"/>
    </reaction>
</comment>
<evidence type="ECO:0000256" key="7">
    <source>
        <dbReference type="SAM" id="Coils"/>
    </source>
</evidence>
<dbReference type="SUPFAM" id="SSF52172">
    <property type="entry name" value="CheY-like"/>
    <property type="match status" value="1"/>
</dbReference>
<evidence type="ECO:0000259" key="9">
    <source>
        <dbReference type="PROSITE" id="PS50109"/>
    </source>
</evidence>
<gene>
    <name evidence="11" type="ORF">F0U60_40995</name>
</gene>
<feature type="domain" description="Histidine kinase" evidence="9">
    <location>
        <begin position="344"/>
        <end position="562"/>
    </location>
</feature>
<dbReference type="EMBL" id="CP043494">
    <property type="protein sequence ID" value="WNG52867.1"/>
    <property type="molecule type" value="Genomic_DNA"/>
</dbReference>
<dbReference type="CDD" id="cd17574">
    <property type="entry name" value="REC_OmpR"/>
    <property type="match status" value="1"/>
</dbReference>
<evidence type="ECO:0000259" key="10">
    <source>
        <dbReference type="PROSITE" id="PS50110"/>
    </source>
</evidence>
<evidence type="ECO:0000256" key="8">
    <source>
        <dbReference type="SAM" id="MobiDB-lite"/>
    </source>
</evidence>
<dbReference type="InterPro" id="IPR011006">
    <property type="entry name" value="CheY-like_superfamily"/>
</dbReference>
<dbReference type="PROSITE" id="PS50110">
    <property type="entry name" value="RESPONSE_REGULATORY"/>
    <property type="match status" value="1"/>
</dbReference>
<dbReference type="SMART" id="SM00387">
    <property type="entry name" value="HATPase_c"/>
    <property type="match status" value="2"/>
</dbReference>
<dbReference type="PROSITE" id="PS50109">
    <property type="entry name" value="HIS_KIN"/>
    <property type="match status" value="2"/>
</dbReference>
<dbReference type="Proteomes" id="UP001611383">
    <property type="component" value="Chromosome"/>
</dbReference>
<dbReference type="Gene3D" id="3.30.450.20">
    <property type="entry name" value="PAS domain"/>
    <property type="match status" value="1"/>
</dbReference>
<dbReference type="CDD" id="cd16922">
    <property type="entry name" value="HATPase_EvgS-ArcB-TorS-like"/>
    <property type="match status" value="1"/>
</dbReference>
<evidence type="ECO:0000256" key="3">
    <source>
        <dbReference type="ARBA" id="ARBA00022553"/>
    </source>
</evidence>
<dbReference type="PANTHER" id="PTHR43547:SF2">
    <property type="entry name" value="HYBRID SIGNAL TRANSDUCTION HISTIDINE KINASE C"/>
    <property type="match status" value="1"/>
</dbReference>
<evidence type="ECO:0000256" key="1">
    <source>
        <dbReference type="ARBA" id="ARBA00000085"/>
    </source>
</evidence>
<dbReference type="CDD" id="cd00075">
    <property type="entry name" value="HATPase"/>
    <property type="match status" value="1"/>
</dbReference>
<feature type="region of interest" description="Disordered" evidence="8">
    <location>
        <begin position="597"/>
        <end position="623"/>
    </location>
</feature>
<dbReference type="SUPFAM" id="SSF47384">
    <property type="entry name" value="Homodimeric domain of signal transducing histidine kinase"/>
    <property type="match status" value="2"/>
</dbReference>
<dbReference type="CDD" id="cd00082">
    <property type="entry name" value="HisKA"/>
    <property type="match status" value="2"/>
</dbReference>
<dbReference type="InterPro" id="IPR004358">
    <property type="entry name" value="Sig_transdc_His_kin-like_C"/>
</dbReference>
<sequence length="998" mass="109202">MFAGPSEMHARVRAHDWANTSVGPVETWPQSLKALVRTLLSSSYPMVLTWGPDFTQFYNDAYSKLIGDGHPAALGIDIRITLAASWDTLGPMIHRVMTTGVANWTPALPLLMERSGYREEAYFSVSHAPAENDEGQIVGMLAVCSEVTQQLLGERRMRLLRDLASRTDGTRSVERTCGDLSATIAEHPLDVPFALIYLRGPDGKTLTRGGVIGLDENAPVCPATVKVGVDADSIWPLERAAAGETVLVEDVERRVALTGGPYKDPVRSALVIPIASSGQTAPIGVLVAGVSPNRALDEGYRSFYELLAGQVSVALRNAQAYEEERRRAEALAELDRAKTTFFSNISHEFRTPLTLMLGPTEHLLAGGAGAVSESVQAELQVIHRNAERLLRLVNTLLDFSRLEAGRIEASYAPTDFSALSADLASSFRSAVERAGLKLLVDCPPLSQPVYLDKELWEKVVLNLVSNAFKFTHKGEISIHTLEREGRAVLVVRDTGTGIPASELPRIFERFHRVKDTHSRTHEGTGIGLALVRELVQLHGGTVSVDSTEGRGTTFTLEIPFGTAHLAQERIRAARSLPSTATGATPYVEEALRWSLEETPREEAPHPTHAPSPSSKHSPKADEPRARVLLADDNADMRDYIRRVLTPHFEVEAVADGQAALESALAHPPDLVLSDVMMPRLDGVGLLRALRAAPHTKELPILLLSARAGEEATLEGLESGADDYLVKPFSARELLARVRSNLERMRMRRDVARERARVESLMEAIRARDDFLSVASHELKTPLTAFQLNLNAIERGLSRTSEHNIGDRLDVARRSVRRLARLIETLLDVSQLSTGRMQLMPEQVDLSALVGEVVANTQDEARKLKTPLSVRIESPLAGHFDPDRMEQVVHNLLSNALKFGQGQPVEVSLRSEGNVVQLSVVDHGIGIPPEDRDRVFERFERAVPVRNYGGLGLGLWVTRQVVEAHQGTILVEETPGGGATFHVRLPRNGRVSSAGSAMN</sequence>
<dbReference type="InterPro" id="IPR005467">
    <property type="entry name" value="His_kinase_dom"/>
</dbReference>
<keyword evidence="12" id="KW-1185">Reference proteome</keyword>
<reference evidence="11 12" key="1">
    <citation type="submission" date="2019-08" db="EMBL/GenBank/DDBJ databases">
        <title>Archangium and Cystobacter genomes.</title>
        <authorList>
            <person name="Chen I.-C.K."/>
            <person name="Wielgoss S."/>
        </authorList>
    </citation>
    <scope>NUCLEOTIDE SEQUENCE [LARGE SCALE GENOMIC DNA]</scope>
    <source>
        <strain evidence="11 12">Cbm 6</strain>
    </source>
</reference>
<evidence type="ECO:0000256" key="4">
    <source>
        <dbReference type="ARBA" id="ARBA00022679"/>
    </source>
</evidence>
<feature type="domain" description="Response regulatory" evidence="10">
    <location>
        <begin position="626"/>
        <end position="741"/>
    </location>
</feature>
<evidence type="ECO:0000256" key="5">
    <source>
        <dbReference type="ARBA" id="ARBA00022777"/>
    </source>
</evidence>
<dbReference type="InterPro" id="IPR001789">
    <property type="entry name" value="Sig_transdc_resp-reg_receiver"/>
</dbReference>
<evidence type="ECO:0000313" key="11">
    <source>
        <dbReference type="EMBL" id="WNG52867.1"/>
    </source>
</evidence>
<feature type="coiled-coil region" evidence="7">
    <location>
        <begin position="311"/>
        <end position="338"/>
    </location>
</feature>
<evidence type="ECO:0000256" key="2">
    <source>
        <dbReference type="ARBA" id="ARBA00012438"/>
    </source>
</evidence>
<feature type="domain" description="Histidine kinase" evidence="9">
    <location>
        <begin position="773"/>
        <end position="988"/>
    </location>
</feature>
<dbReference type="Gene3D" id="3.30.565.10">
    <property type="entry name" value="Histidine kinase-like ATPase, C-terminal domain"/>
    <property type="match status" value="2"/>
</dbReference>
<dbReference type="SMART" id="SM00448">
    <property type="entry name" value="REC"/>
    <property type="match status" value="1"/>
</dbReference>
<dbReference type="InterPro" id="IPR003661">
    <property type="entry name" value="HisK_dim/P_dom"/>
</dbReference>
<dbReference type="InterPro" id="IPR003018">
    <property type="entry name" value="GAF"/>
</dbReference>
<keyword evidence="5" id="KW-0418">Kinase</keyword>
<protein>
    <recommendedName>
        <fullName evidence="2">histidine kinase</fullName>
        <ecNumber evidence="2">2.7.13.3</ecNumber>
    </recommendedName>
</protein>
<accession>A0ABY9XBS3</accession>
<feature type="compositionally biased region" description="Low complexity" evidence="8">
    <location>
        <begin position="606"/>
        <end position="615"/>
    </location>
</feature>
<dbReference type="Gene3D" id="1.10.287.130">
    <property type="match status" value="2"/>
</dbReference>
<proteinExistence type="predicted"/>
<dbReference type="Pfam" id="PF02518">
    <property type="entry name" value="HATPase_c"/>
    <property type="match status" value="2"/>
</dbReference>
<dbReference type="Gene3D" id="3.30.450.40">
    <property type="match status" value="1"/>
</dbReference>
<dbReference type="SUPFAM" id="SSF55874">
    <property type="entry name" value="ATPase domain of HSP90 chaperone/DNA topoisomerase II/histidine kinase"/>
    <property type="match status" value="2"/>
</dbReference>
<keyword evidence="7" id="KW-0175">Coiled coil</keyword>
<dbReference type="Pfam" id="PF00072">
    <property type="entry name" value="Response_reg"/>
    <property type="match status" value="1"/>
</dbReference>
<dbReference type="EC" id="2.7.13.3" evidence="2"/>
<dbReference type="PANTHER" id="PTHR43547">
    <property type="entry name" value="TWO-COMPONENT HISTIDINE KINASE"/>
    <property type="match status" value="1"/>
</dbReference>
<keyword evidence="4" id="KW-0808">Transferase</keyword>
<name>A0ABY9XBS3_9BACT</name>
<dbReference type="SUPFAM" id="SSF55781">
    <property type="entry name" value="GAF domain-like"/>
    <property type="match status" value="1"/>
</dbReference>
<dbReference type="InterPro" id="IPR029016">
    <property type="entry name" value="GAF-like_dom_sf"/>
</dbReference>
<evidence type="ECO:0000256" key="6">
    <source>
        <dbReference type="PROSITE-ProRule" id="PRU00169"/>
    </source>
</evidence>